<sequence>MAERVVQIEKLQRKRNVITDEVFREFCQRINIKDIRQYEQREMRFHEEMQDQLKKFDNELDRLRNELDYLKSEDKRCNFLCFTNVSGGAFMHLFKGFSKIILNEFVLTFMKILTFEVIC</sequence>
<keyword evidence="3" id="KW-1185">Reference proteome</keyword>
<evidence type="ECO:0000313" key="4">
    <source>
        <dbReference type="WBParaSite" id="OFLC_0001212401-mRNA-1"/>
    </source>
</evidence>
<keyword evidence="1" id="KW-0175">Coiled coil</keyword>
<accession>A0A183HXB2</accession>
<evidence type="ECO:0000313" key="3">
    <source>
        <dbReference type="Proteomes" id="UP000267606"/>
    </source>
</evidence>
<evidence type="ECO:0000313" key="2">
    <source>
        <dbReference type="EMBL" id="VDO82108.1"/>
    </source>
</evidence>
<reference evidence="2 3" key="2">
    <citation type="submission" date="2018-11" db="EMBL/GenBank/DDBJ databases">
        <authorList>
            <consortium name="Pathogen Informatics"/>
        </authorList>
    </citation>
    <scope>NUCLEOTIDE SEQUENCE [LARGE SCALE GENOMIC DNA]</scope>
</reference>
<proteinExistence type="predicted"/>
<reference evidence="4" key="1">
    <citation type="submission" date="2016-06" db="UniProtKB">
        <authorList>
            <consortium name="WormBaseParasite"/>
        </authorList>
    </citation>
    <scope>IDENTIFICATION</scope>
</reference>
<evidence type="ECO:0000256" key="1">
    <source>
        <dbReference type="SAM" id="Coils"/>
    </source>
</evidence>
<dbReference type="EMBL" id="UZAJ01018422">
    <property type="protein sequence ID" value="VDO82108.1"/>
    <property type="molecule type" value="Genomic_DNA"/>
</dbReference>
<feature type="coiled-coil region" evidence="1">
    <location>
        <begin position="46"/>
        <end position="73"/>
    </location>
</feature>
<dbReference type="AlphaFoldDB" id="A0A183HXB2"/>
<dbReference type="STRING" id="387005.A0A183HXB2"/>
<protein>
    <submittedName>
        <fullName evidence="4">Cilia- and flagella-associated protein 157</fullName>
    </submittedName>
</protein>
<gene>
    <name evidence="2" type="ORF">OFLC_LOCUS12124</name>
</gene>
<dbReference type="Proteomes" id="UP000267606">
    <property type="component" value="Unassembled WGS sequence"/>
</dbReference>
<name>A0A183HXB2_9BILA</name>
<organism evidence="4">
    <name type="scientific">Onchocerca flexuosa</name>
    <dbReference type="NCBI Taxonomy" id="387005"/>
    <lineage>
        <taxon>Eukaryota</taxon>
        <taxon>Metazoa</taxon>
        <taxon>Ecdysozoa</taxon>
        <taxon>Nematoda</taxon>
        <taxon>Chromadorea</taxon>
        <taxon>Rhabditida</taxon>
        <taxon>Spirurina</taxon>
        <taxon>Spiruromorpha</taxon>
        <taxon>Filarioidea</taxon>
        <taxon>Onchocercidae</taxon>
        <taxon>Onchocerca</taxon>
    </lineage>
</organism>
<dbReference type="WBParaSite" id="OFLC_0001212401-mRNA-1">
    <property type="protein sequence ID" value="OFLC_0001212401-mRNA-1"/>
    <property type="gene ID" value="OFLC_0001212401"/>
</dbReference>